<dbReference type="FunFam" id="3.40.50.1170:FF:000001">
    <property type="entry name" value="L-asparaginase 2"/>
    <property type="match status" value="1"/>
</dbReference>
<dbReference type="PIRSF" id="PIRSF001220">
    <property type="entry name" value="L-ASNase_gatD"/>
    <property type="match status" value="1"/>
</dbReference>
<protein>
    <recommendedName>
        <fullName evidence="2">asparaginase</fullName>
        <ecNumber evidence="2">3.5.1.1</ecNumber>
    </recommendedName>
</protein>
<evidence type="ECO:0000256" key="6">
    <source>
        <dbReference type="PIRSR" id="PIRSR001220-2"/>
    </source>
</evidence>
<dbReference type="Gene3D" id="3.40.50.1170">
    <property type="entry name" value="L-asparaginase, N-terminal domain"/>
    <property type="match status" value="1"/>
</dbReference>
<dbReference type="GO" id="GO:0006528">
    <property type="term" value="P:asparagine metabolic process"/>
    <property type="evidence" value="ECO:0007669"/>
    <property type="project" value="UniProtKB-ARBA"/>
</dbReference>
<evidence type="ECO:0000256" key="2">
    <source>
        <dbReference type="ARBA" id="ARBA00012920"/>
    </source>
</evidence>
<evidence type="ECO:0000259" key="11">
    <source>
        <dbReference type="Pfam" id="PF17763"/>
    </source>
</evidence>
<dbReference type="InterPro" id="IPR006034">
    <property type="entry name" value="Asparaginase/glutaminase-like"/>
</dbReference>
<dbReference type="Pfam" id="PF17763">
    <property type="entry name" value="Asparaginase_C"/>
    <property type="match status" value="1"/>
</dbReference>
<dbReference type="Proteomes" id="UP000717585">
    <property type="component" value="Unassembled WGS sequence"/>
</dbReference>
<evidence type="ECO:0000256" key="1">
    <source>
        <dbReference type="ARBA" id="ARBA00010518"/>
    </source>
</evidence>
<dbReference type="InterPro" id="IPR020827">
    <property type="entry name" value="Asparaginase/glutaminase_AS1"/>
</dbReference>
<keyword evidence="3" id="KW-0378">Hydrolase</keyword>
<feature type="signal peptide" evidence="9">
    <location>
        <begin position="1"/>
        <end position="17"/>
    </location>
</feature>
<proteinExistence type="inferred from homology"/>
<dbReference type="FunFam" id="3.40.50.40:FF:000001">
    <property type="entry name" value="L-asparaginase 1"/>
    <property type="match status" value="1"/>
</dbReference>
<feature type="active site" description="O-isoaspartyl threonine intermediate" evidence="5">
    <location>
        <position position="29"/>
    </location>
</feature>
<feature type="binding site" evidence="6">
    <location>
        <begin position="106"/>
        <end position="107"/>
    </location>
    <ligand>
        <name>substrate</name>
    </ligand>
</feature>
<dbReference type="PANTHER" id="PTHR11707">
    <property type="entry name" value="L-ASPARAGINASE"/>
    <property type="match status" value="1"/>
</dbReference>
<dbReference type="PROSITE" id="PS00144">
    <property type="entry name" value="ASN_GLN_ASE_1"/>
    <property type="match status" value="1"/>
</dbReference>
<evidence type="ECO:0000256" key="9">
    <source>
        <dbReference type="SAM" id="SignalP"/>
    </source>
</evidence>
<feature type="binding site" evidence="6">
    <location>
        <position position="75"/>
    </location>
    <ligand>
        <name>substrate</name>
    </ligand>
</feature>
<accession>A0A8J6E201</accession>
<feature type="chain" id="PRO_5035162879" description="asparaginase" evidence="9">
    <location>
        <begin position="18"/>
        <end position="366"/>
    </location>
</feature>
<dbReference type="PRINTS" id="PR00139">
    <property type="entry name" value="ASNGLNASE"/>
</dbReference>
<dbReference type="SFLD" id="SFLDS00057">
    <property type="entry name" value="Glutaminase/Asparaginase"/>
    <property type="match status" value="1"/>
</dbReference>
<evidence type="ECO:0000313" key="12">
    <source>
        <dbReference type="EMBL" id="KAG9394088.1"/>
    </source>
</evidence>
<dbReference type="PROSITE" id="PS51732">
    <property type="entry name" value="ASN_GLN_ASE_3"/>
    <property type="match status" value="1"/>
</dbReference>
<keyword evidence="13" id="KW-1185">Reference proteome</keyword>
<comment type="catalytic activity">
    <reaction evidence="4">
        <text>L-asparagine + H2O = L-aspartate + NH4(+)</text>
        <dbReference type="Rhea" id="RHEA:21016"/>
        <dbReference type="ChEBI" id="CHEBI:15377"/>
        <dbReference type="ChEBI" id="CHEBI:28938"/>
        <dbReference type="ChEBI" id="CHEBI:29991"/>
        <dbReference type="ChEBI" id="CHEBI:58048"/>
        <dbReference type="EC" id="3.5.1.1"/>
    </reaction>
</comment>
<dbReference type="InterPro" id="IPR041725">
    <property type="entry name" value="L-asparaginase_I"/>
</dbReference>
<comment type="similarity">
    <text evidence="1">Belongs to the asparaginase 1 family.</text>
</comment>
<feature type="active site" evidence="8">
    <location>
        <position position="106"/>
    </location>
</feature>
<dbReference type="Gene3D" id="3.40.50.40">
    <property type="match status" value="1"/>
</dbReference>
<dbReference type="PIRSF" id="PIRSF500176">
    <property type="entry name" value="L_ASNase"/>
    <property type="match status" value="1"/>
</dbReference>
<dbReference type="EC" id="3.5.1.1" evidence="2"/>
<evidence type="ECO:0000313" key="13">
    <source>
        <dbReference type="Proteomes" id="UP000717585"/>
    </source>
</evidence>
<dbReference type="CDD" id="cd08963">
    <property type="entry name" value="L-asparaginase_I"/>
    <property type="match status" value="1"/>
</dbReference>
<comment type="caution">
    <text evidence="12">The sequence shown here is derived from an EMBL/GenBank/DDBJ whole genome shotgun (WGS) entry which is preliminary data.</text>
</comment>
<dbReference type="AlphaFoldDB" id="A0A8J6E201"/>
<dbReference type="Pfam" id="PF00710">
    <property type="entry name" value="Asparaginase"/>
    <property type="match status" value="1"/>
</dbReference>
<organism evidence="12 13">
    <name type="scientific">Carpediemonas membranifera</name>
    <dbReference type="NCBI Taxonomy" id="201153"/>
    <lineage>
        <taxon>Eukaryota</taxon>
        <taxon>Metamonada</taxon>
        <taxon>Carpediemonas-like organisms</taxon>
        <taxon>Carpediemonas</taxon>
    </lineage>
</organism>
<dbReference type="InterPro" id="IPR037152">
    <property type="entry name" value="L-asparaginase_N_sf"/>
</dbReference>
<dbReference type="SUPFAM" id="SSF53774">
    <property type="entry name" value="Glutaminase/Asparaginase"/>
    <property type="match status" value="1"/>
</dbReference>
<reference evidence="12" key="1">
    <citation type="submission" date="2021-05" db="EMBL/GenBank/DDBJ databases">
        <title>A free-living protist that lacks canonical eukaryotic 1 DNA replication and segregation systems.</title>
        <authorList>
            <person name="Salas-Leiva D.E."/>
            <person name="Tromer E.C."/>
            <person name="Curtis B.A."/>
            <person name="Jerlstrom-Hultqvist J."/>
            <person name="Kolisko M."/>
            <person name="Yi Z."/>
            <person name="Salas-Leiva J.S."/>
            <person name="Gallot-Lavallee L."/>
            <person name="Kops G.J.P.L."/>
            <person name="Archibald J.M."/>
            <person name="Simpson A.G.B."/>
            <person name="Roger A.J."/>
        </authorList>
    </citation>
    <scope>NUCLEOTIDE SEQUENCE</scope>
    <source>
        <strain evidence="12">BICM</strain>
    </source>
</reference>
<evidence type="ECO:0000256" key="5">
    <source>
        <dbReference type="PIRSR" id="PIRSR001220-1"/>
    </source>
</evidence>
<dbReference type="InterPro" id="IPR040919">
    <property type="entry name" value="Asparaginase_C"/>
</dbReference>
<dbReference type="SMART" id="SM00870">
    <property type="entry name" value="Asparaginase"/>
    <property type="match status" value="1"/>
</dbReference>
<gene>
    <name evidence="12" type="ORF">J8273_4451</name>
</gene>
<keyword evidence="9" id="KW-0732">Signal</keyword>
<evidence type="ECO:0000256" key="3">
    <source>
        <dbReference type="ARBA" id="ARBA00022801"/>
    </source>
</evidence>
<dbReference type="GO" id="GO:0004067">
    <property type="term" value="F:asparaginase activity"/>
    <property type="evidence" value="ECO:0007669"/>
    <property type="project" value="UniProtKB-UniRule"/>
</dbReference>
<sequence length="366" mass="39589">MRTKVLLLFAIFALVLCKPKVYVIYTGGTIGMKKTSKGYEPAAGYLSSVVKALPNFHTDDMPDFTIVEYNPLLDSSNMSPADWLKVANDVYAHYNEYDGFVVIHGTDTMAYTASALSFLLQNTNKMIVVTGSQIPLVESVNDGVFNLAGAIKLAGTLSIPEVCVYFDHKLFRGNRVSKLSAWSLNGFDSGDFPPLATYGVTVAVESDHVLPKTKSPLTRPTAPSDDVVMLHLYPGITGATVRAMTKGAKGLVMLAFGTGNGPDANTDFLAALKEAHDAGCVIVDVTQCHQGIVNMGEYATGNAFLAVGAVSGYDLTPEAAYTKLSWLIGRGMSQKDIEWWMANDIRGEMSLPANDIHHEIVYVRDI</sequence>
<dbReference type="InterPro" id="IPR006033">
    <property type="entry name" value="AsnA_fam"/>
</dbReference>
<feature type="active site" evidence="7">
    <location>
        <position position="29"/>
    </location>
</feature>
<feature type="domain" description="L-asparaginase N-terminal" evidence="10">
    <location>
        <begin position="20"/>
        <end position="207"/>
    </location>
</feature>
<name>A0A8J6E201_9EUKA</name>
<evidence type="ECO:0000256" key="4">
    <source>
        <dbReference type="ARBA" id="ARBA00049366"/>
    </source>
</evidence>
<dbReference type="InterPro" id="IPR027474">
    <property type="entry name" value="L-asparaginase_N"/>
</dbReference>
<evidence type="ECO:0000259" key="10">
    <source>
        <dbReference type="Pfam" id="PF00710"/>
    </source>
</evidence>
<dbReference type="InterPro" id="IPR036152">
    <property type="entry name" value="Asp/glu_Ase-like_sf"/>
</dbReference>
<dbReference type="PROSITE" id="PS00917">
    <property type="entry name" value="ASN_GLN_ASE_2"/>
    <property type="match status" value="1"/>
</dbReference>
<dbReference type="PANTHER" id="PTHR11707:SF28">
    <property type="entry name" value="60 KDA LYSOPHOSPHOLIPASE"/>
    <property type="match status" value="1"/>
</dbReference>
<evidence type="ECO:0000256" key="7">
    <source>
        <dbReference type="PROSITE-ProRule" id="PRU10099"/>
    </source>
</evidence>
<dbReference type="InterPro" id="IPR027473">
    <property type="entry name" value="L-asparaginase_C"/>
</dbReference>
<dbReference type="InterPro" id="IPR027475">
    <property type="entry name" value="Asparaginase/glutaminase_AS2"/>
</dbReference>
<dbReference type="EMBL" id="JAHDYR010000017">
    <property type="protein sequence ID" value="KAG9394088.1"/>
    <property type="molecule type" value="Genomic_DNA"/>
</dbReference>
<feature type="domain" description="Asparaginase/glutaminase C-terminal" evidence="11">
    <location>
        <begin position="226"/>
        <end position="341"/>
    </location>
</feature>
<dbReference type="NCBIfam" id="NF006998">
    <property type="entry name" value="PRK09461.1"/>
    <property type="match status" value="1"/>
</dbReference>
<dbReference type="OrthoDB" id="427002at2759"/>
<dbReference type="NCBIfam" id="TIGR00519">
    <property type="entry name" value="asnASE_I"/>
    <property type="match status" value="1"/>
</dbReference>
<evidence type="ECO:0000256" key="8">
    <source>
        <dbReference type="PROSITE-ProRule" id="PRU10100"/>
    </source>
</evidence>